<reference evidence="1" key="1">
    <citation type="submission" date="2020-05" db="EMBL/GenBank/DDBJ databases">
        <authorList>
            <person name="Chiriac C."/>
            <person name="Salcher M."/>
            <person name="Ghai R."/>
            <person name="Kavagutti S V."/>
        </authorList>
    </citation>
    <scope>NUCLEOTIDE SEQUENCE</scope>
</reference>
<name>A0A6J7XAY3_9CAUD</name>
<dbReference type="EMBL" id="LR798338">
    <property type="protein sequence ID" value="CAB5224751.1"/>
    <property type="molecule type" value="Genomic_DNA"/>
</dbReference>
<proteinExistence type="predicted"/>
<organism evidence="1">
    <name type="scientific">uncultured Caudovirales phage</name>
    <dbReference type="NCBI Taxonomy" id="2100421"/>
    <lineage>
        <taxon>Viruses</taxon>
        <taxon>Duplodnaviria</taxon>
        <taxon>Heunggongvirae</taxon>
        <taxon>Uroviricota</taxon>
        <taxon>Caudoviricetes</taxon>
        <taxon>Peduoviridae</taxon>
        <taxon>Maltschvirus</taxon>
        <taxon>Maltschvirus maltsch</taxon>
    </lineage>
</organism>
<protein>
    <submittedName>
        <fullName evidence="1">Uncharacterized protein</fullName>
    </submittedName>
</protein>
<feature type="non-terminal residue" evidence="1">
    <location>
        <position position="28"/>
    </location>
</feature>
<evidence type="ECO:0000313" key="1">
    <source>
        <dbReference type="EMBL" id="CAB5224751.1"/>
    </source>
</evidence>
<accession>A0A6J7XAY3</accession>
<sequence length="28" mass="3142">MDKAIQVLEEANKMLADMFGIDEEDNDG</sequence>
<gene>
    <name evidence="1" type="ORF">UFOVP744_1</name>
</gene>